<dbReference type="Gene3D" id="3.90.79.10">
    <property type="entry name" value="Nucleoside Triphosphate Pyrophosphohydrolase"/>
    <property type="match status" value="1"/>
</dbReference>
<dbReference type="EMBL" id="OANT01000002">
    <property type="protein sequence ID" value="SNX44025.1"/>
    <property type="molecule type" value="Genomic_DNA"/>
</dbReference>
<dbReference type="RefSeq" id="WP_213064401.1">
    <property type="nucleotide sequence ID" value="NZ_BAABHT010000010.1"/>
</dbReference>
<dbReference type="AlphaFoldDB" id="A0A240E7Z5"/>
<gene>
    <name evidence="4" type="ORF">SAMN05421731_102183</name>
</gene>
<dbReference type="InterPro" id="IPR015797">
    <property type="entry name" value="NUDIX_hydrolase-like_dom_sf"/>
</dbReference>
<dbReference type="PROSITE" id="PS51462">
    <property type="entry name" value="NUDIX"/>
    <property type="match status" value="1"/>
</dbReference>
<dbReference type="Pfam" id="PF00293">
    <property type="entry name" value="NUDIX"/>
    <property type="match status" value="1"/>
</dbReference>
<evidence type="ECO:0000256" key="2">
    <source>
        <dbReference type="ARBA" id="ARBA00022801"/>
    </source>
</evidence>
<accession>A0A240E7Z5</accession>
<feature type="domain" description="Nudix hydrolase" evidence="3">
    <location>
        <begin position="2"/>
        <end position="132"/>
    </location>
</feature>
<evidence type="ECO:0000313" key="5">
    <source>
        <dbReference type="Proteomes" id="UP000219042"/>
    </source>
</evidence>
<organism evidence="4 5">
    <name type="scientific">Acinetobacter puyangensis</name>
    <dbReference type="NCBI Taxonomy" id="1096779"/>
    <lineage>
        <taxon>Bacteria</taxon>
        <taxon>Pseudomonadati</taxon>
        <taxon>Pseudomonadota</taxon>
        <taxon>Gammaproteobacteria</taxon>
        <taxon>Moraxellales</taxon>
        <taxon>Moraxellaceae</taxon>
        <taxon>Acinetobacter</taxon>
    </lineage>
</organism>
<dbReference type="InterPro" id="IPR000086">
    <property type="entry name" value="NUDIX_hydrolase_dom"/>
</dbReference>
<dbReference type="GO" id="GO:0016787">
    <property type="term" value="F:hydrolase activity"/>
    <property type="evidence" value="ECO:0007669"/>
    <property type="project" value="UniProtKB-KW"/>
</dbReference>
<keyword evidence="5" id="KW-1185">Reference proteome</keyword>
<dbReference type="InterPro" id="IPR020084">
    <property type="entry name" value="NUDIX_hydrolase_CS"/>
</dbReference>
<keyword evidence="2" id="KW-0378">Hydrolase</keyword>
<evidence type="ECO:0000256" key="1">
    <source>
        <dbReference type="ARBA" id="ARBA00001946"/>
    </source>
</evidence>
<evidence type="ECO:0000313" key="4">
    <source>
        <dbReference type="EMBL" id="SNX44025.1"/>
    </source>
</evidence>
<evidence type="ECO:0000259" key="3">
    <source>
        <dbReference type="PROSITE" id="PS51462"/>
    </source>
</evidence>
<dbReference type="Proteomes" id="UP000219042">
    <property type="component" value="Unassembled WGS sequence"/>
</dbReference>
<protein>
    <submittedName>
        <fullName evidence="4">8-oxo-dGTP pyrophosphatase MutT, NUDIX family</fullName>
    </submittedName>
</protein>
<dbReference type="SUPFAM" id="SSF55811">
    <property type="entry name" value="Nudix"/>
    <property type="match status" value="1"/>
</dbReference>
<proteinExistence type="predicted"/>
<name>A0A240E7Z5_9GAMM</name>
<comment type="cofactor">
    <cofactor evidence="1">
        <name>Mg(2+)</name>
        <dbReference type="ChEBI" id="CHEBI:18420"/>
    </cofactor>
</comment>
<dbReference type="PROSITE" id="PS00893">
    <property type="entry name" value="NUDIX_BOX"/>
    <property type="match status" value="1"/>
</dbReference>
<sequence>MIRHKVCPIVLKKNQARLDILLFQHPNAGIQLVKGTPDPDEDLIQAAARELWEESGLKVNPDSLHYLGEKIFSIVNQQWHFYYCESNENRMQWSWQTIDDHGHTFDFFWSDLHNIHQKMKDWKMHPVFSDVLLYIQKHFKQGHK</sequence>
<reference evidence="5" key="1">
    <citation type="submission" date="2016-09" db="EMBL/GenBank/DDBJ databases">
        <authorList>
            <person name="Varghese N."/>
            <person name="Submissions S."/>
        </authorList>
    </citation>
    <scope>NUCLEOTIDE SEQUENCE [LARGE SCALE GENOMIC DNA]</scope>
    <source>
        <strain evidence="5">ANC 4466</strain>
    </source>
</reference>